<dbReference type="EMBL" id="CAJVCH010571210">
    <property type="protein sequence ID" value="CAG7836931.1"/>
    <property type="molecule type" value="Genomic_DNA"/>
</dbReference>
<reference evidence="1" key="1">
    <citation type="submission" date="2021-06" db="EMBL/GenBank/DDBJ databases">
        <authorList>
            <person name="Hodson N. C."/>
            <person name="Mongue J. A."/>
            <person name="Jaron S. K."/>
        </authorList>
    </citation>
    <scope>NUCLEOTIDE SEQUENCE</scope>
</reference>
<proteinExistence type="predicted"/>
<dbReference type="Proteomes" id="UP000708208">
    <property type="component" value="Unassembled WGS sequence"/>
</dbReference>
<gene>
    <name evidence="1" type="ORF">AFUS01_LOCUS46119</name>
</gene>
<evidence type="ECO:0000313" key="2">
    <source>
        <dbReference type="Proteomes" id="UP000708208"/>
    </source>
</evidence>
<feature type="non-terminal residue" evidence="1">
    <location>
        <position position="1"/>
    </location>
</feature>
<name>A0A8J2MC35_9HEXA</name>
<accession>A0A8J2MC35</accession>
<keyword evidence="2" id="KW-1185">Reference proteome</keyword>
<comment type="caution">
    <text evidence="1">The sequence shown here is derived from an EMBL/GenBank/DDBJ whole genome shotgun (WGS) entry which is preliminary data.</text>
</comment>
<dbReference type="AlphaFoldDB" id="A0A8J2MC35"/>
<sequence>LIPEFEKNVTLPKPFWKLQSNVRTPALGFSAHSV</sequence>
<protein>
    <submittedName>
        <fullName evidence="1">Uncharacterized protein</fullName>
    </submittedName>
</protein>
<evidence type="ECO:0000313" key="1">
    <source>
        <dbReference type="EMBL" id="CAG7836931.1"/>
    </source>
</evidence>
<organism evidence="1 2">
    <name type="scientific">Allacma fusca</name>
    <dbReference type="NCBI Taxonomy" id="39272"/>
    <lineage>
        <taxon>Eukaryota</taxon>
        <taxon>Metazoa</taxon>
        <taxon>Ecdysozoa</taxon>
        <taxon>Arthropoda</taxon>
        <taxon>Hexapoda</taxon>
        <taxon>Collembola</taxon>
        <taxon>Symphypleona</taxon>
        <taxon>Sminthuridae</taxon>
        <taxon>Allacma</taxon>
    </lineage>
</organism>